<evidence type="ECO:0000313" key="3">
    <source>
        <dbReference type="Proteomes" id="UP001341840"/>
    </source>
</evidence>
<comment type="caution">
    <text evidence="2">The sequence shown here is derived from an EMBL/GenBank/DDBJ whole genome shotgun (WGS) entry which is preliminary data.</text>
</comment>
<keyword evidence="3" id="KW-1185">Reference proteome</keyword>
<dbReference type="Pfam" id="PF00188">
    <property type="entry name" value="CAP"/>
    <property type="match status" value="1"/>
</dbReference>
<dbReference type="InterPro" id="IPR035940">
    <property type="entry name" value="CAP_sf"/>
</dbReference>
<dbReference type="Proteomes" id="UP001341840">
    <property type="component" value="Unassembled WGS sequence"/>
</dbReference>
<dbReference type="InterPro" id="IPR014044">
    <property type="entry name" value="CAP_dom"/>
</dbReference>
<feature type="domain" description="SCP" evidence="1">
    <location>
        <begin position="27"/>
        <end position="163"/>
    </location>
</feature>
<dbReference type="InterPro" id="IPR001283">
    <property type="entry name" value="CRISP-related"/>
</dbReference>
<dbReference type="InterPro" id="IPR018244">
    <property type="entry name" value="Allrgn_V5/Tpx1_CS"/>
</dbReference>
<proteinExistence type="predicted"/>
<evidence type="ECO:0000313" key="2">
    <source>
        <dbReference type="EMBL" id="MED6158733.1"/>
    </source>
</evidence>
<dbReference type="SMART" id="SM00198">
    <property type="entry name" value="SCP"/>
    <property type="match status" value="1"/>
</dbReference>
<dbReference type="PROSITE" id="PS01010">
    <property type="entry name" value="CRISP_2"/>
    <property type="match status" value="1"/>
</dbReference>
<reference evidence="2 3" key="1">
    <citation type="journal article" date="2023" name="Plants (Basel)">
        <title>Bridging the Gap: Combining Genomics and Transcriptomics Approaches to Understand Stylosanthes scabra, an Orphan Legume from the Brazilian Caatinga.</title>
        <authorList>
            <person name="Ferreira-Neto J.R.C."/>
            <person name="da Silva M.D."/>
            <person name="Binneck E."/>
            <person name="de Melo N.F."/>
            <person name="da Silva R.H."/>
            <person name="de Melo A.L.T.M."/>
            <person name="Pandolfi V."/>
            <person name="Bustamante F.O."/>
            <person name="Brasileiro-Vidal A.C."/>
            <person name="Benko-Iseppon A.M."/>
        </authorList>
    </citation>
    <scope>NUCLEOTIDE SEQUENCE [LARGE SCALE GENOMIC DNA]</scope>
    <source>
        <tissue evidence="2">Leaves</tissue>
    </source>
</reference>
<accession>A0ABU6UGF8</accession>
<evidence type="ECO:0000259" key="1">
    <source>
        <dbReference type="SMART" id="SM00198"/>
    </source>
</evidence>
<organism evidence="2 3">
    <name type="scientific">Stylosanthes scabra</name>
    <dbReference type="NCBI Taxonomy" id="79078"/>
    <lineage>
        <taxon>Eukaryota</taxon>
        <taxon>Viridiplantae</taxon>
        <taxon>Streptophyta</taxon>
        <taxon>Embryophyta</taxon>
        <taxon>Tracheophyta</taxon>
        <taxon>Spermatophyta</taxon>
        <taxon>Magnoliopsida</taxon>
        <taxon>eudicotyledons</taxon>
        <taxon>Gunneridae</taxon>
        <taxon>Pentapetalae</taxon>
        <taxon>rosids</taxon>
        <taxon>fabids</taxon>
        <taxon>Fabales</taxon>
        <taxon>Fabaceae</taxon>
        <taxon>Papilionoideae</taxon>
        <taxon>50 kb inversion clade</taxon>
        <taxon>dalbergioids sensu lato</taxon>
        <taxon>Dalbergieae</taxon>
        <taxon>Pterocarpus clade</taxon>
        <taxon>Stylosanthes</taxon>
    </lineage>
</organism>
<protein>
    <recommendedName>
        <fullName evidence="1">SCP domain-containing protein</fullName>
    </recommendedName>
</protein>
<dbReference type="Gene3D" id="3.40.33.10">
    <property type="entry name" value="CAP"/>
    <property type="match status" value="1"/>
</dbReference>
<dbReference type="SUPFAM" id="SSF55797">
    <property type="entry name" value="PR-1-like"/>
    <property type="match status" value="1"/>
</dbReference>
<dbReference type="PANTHER" id="PTHR10334">
    <property type="entry name" value="CYSTEINE-RICH SECRETORY PROTEIN-RELATED"/>
    <property type="match status" value="1"/>
</dbReference>
<name>A0ABU6UGF8_9FABA</name>
<dbReference type="PRINTS" id="PR00837">
    <property type="entry name" value="V5TPXLIKE"/>
</dbReference>
<gene>
    <name evidence="2" type="ORF">PIB30_035461</name>
</gene>
<sequence length="167" mass="18967">MKKLLNILAVLISFVNIVALYSLEVLNTPEQYVRYHNMAREYVSSPPLSWDPKLETHDLNFLNKHKIDCLGKRTFISGGIGWNIACSMGNMPFYGATAVQDWFKEINNYDHKTNKCVDGGDECLSYTQVVWKNSTRLGCARAKCHVKGIMVMCNYDPPGNIPGQRPY</sequence>
<dbReference type="EMBL" id="JASCZI010120998">
    <property type="protein sequence ID" value="MED6158733.1"/>
    <property type="molecule type" value="Genomic_DNA"/>
</dbReference>